<protein>
    <submittedName>
        <fullName evidence="2">Uncharacterized protein</fullName>
    </submittedName>
</protein>
<evidence type="ECO:0000313" key="2">
    <source>
        <dbReference type="EMBL" id="MBX3891472.1"/>
    </source>
</evidence>
<proteinExistence type="predicted"/>
<gene>
    <name evidence="2" type="ORF">DEE74_16545</name>
</gene>
<dbReference type="EMBL" id="QGBI01000015">
    <property type="protein sequence ID" value="MBX3891472.1"/>
    <property type="molecule type" value="Genomic_DNA"/>
</dbReference>
<dbReference type="Proteomes" id="UP001199322">
    <property type="component" value="Unassembled WGS sequence"/>
</dbReference>
<feature type="signal peptide" evidence="1">
    <location>
        <begin position="1"/>
        <end position="20"/>
    </location>
</feature>
<comment type="caution">
    <text evidence="2">The sequence shown here is derived from an EMBL/GenBank/DDBJ whole genome shotgun (WGS) entry which is preliminary data.</text>
</comment>
<feature type="chain" id="PRO_5043677714" evidence="1">
    <location>
        <begin position="21"/>
        <end position="135"/>
    </location>
</feature>
<keyword evidence="1" id="KW-0732">Signal</keyword>
<dbReference type="AlphaFoldDB" id="A0AAW4Q986"/>
<organism evidence="2 3">
    <name type="scientific">Ralstonia pickettii</name>
    <name type="common">Burkholderia pickettii</name>
    <dbReference type="NCBI Taxonomy" id="329"/>
    <lineage>
        <taxon>Bacteria</taxon>
        <taxon>Pseudomonadati</taxon>
        <taxon>Pseudomonadota</taxon>
        <taxon>Betaproteobacteria</taxon>
        <taxon>Burkholderiales</taxon>
        <taxon>Burkholderiaceae</taxon>
        <taxon>Ralstonia</taxon>
    </lineage>
</organism>
<reference evidence="2" key="1">
    <citation type="submission" date="2018-06" db="EMBL/GenBank/DDBJ databases">
        <authorList>
            <person name="O'Rourke A."/>
        </authorList>
    </citation>
    <scope>NUCLEOTIDE SEQUENCE</scope>
    <source>
        <strain evidence="2">132550021-3</strain>
    </source>
</reference>
<dbReference type="RefSeq" id="WP_182553376.1">
    <property type="nucleotide sequence ID" value="NZ_QGAQ01000015.1"/>
</dbReference>
<evidence type="ECO:0000256" key="1">
    <source>
        <dbReference type="SAM" id="SignalP"/>
    </source>
</evidence>
<evidence type="ECO:0000313" key="3">
    <source>
        <dbReference type="Proteomes" id="UP001199322"/>
    </source>
</evidence>
<sequence length="135" mass="14161">MKKMLAVALMMMVVVAKANANAGDTGRYRALPSDKTVAGLVTRLGAQDGLVVKWAAGYDVEVDSAEAFTNEANLSSASSLVEAVQRIVKLLATKPVAGELVPKETPLVACVYAEGEGYIVVRPVGESCEGPLQRP</sequence>
<accession>A0AAW4Q986</accession>
<dbReference type="Gene3D" id="3.55.50.70">
    <property type="match status" value="1"/>
</dbReference>
<name>A0AAW4Q986_RALPI</name>